<accession>A0A1M4VPY8</accession>
<dbReference type="Pfam" id="PF13478">
    <property type="entry name" value="XdhC_C"/>
    <property type="match status" value="1"/>
</dbReference>
<organism evidence="3 4">
    <name type="scientific">Ferrithrix thermotolerans DSM 19514</name>
    <dbReference type="NCBI Taxonomy" id="1121881"/>
    <lineage>
        <taxon>Bacteria</taxon>
        <taxon>Bacillati</taxon>
        <taxon>Actinomycetota</taxon>
        <taxon>Acidimicrobiia</taxon>
        <taxon>Acidimicrobiales</taxon>
        <taxon>Acidimicrobiaceae</taxon>
        <taxon>Ferrithrix</taxon>
    </lineage>
</organism>
<dbReference type="Proteomes" id="UP000184295">
    <property type="component" value="Unassembled WGS sequence"/>
</dbReference>
<reference evidence="4" key="1">
    <citation type="submission" date="2016-11" db="EMBL/GenBank/DDBJ databases">
        <authorList>
            <person name="Varghese N."/>
            <person name="Submissions S."/>
        </authorList>
    </citation>
    <scope>NUCLEOTIDE SEQUENCE [LARGE SCALE GENOMIC DNA]</scope>
    <source>
        <strain evidence="4">DSM 19514</strain>
    </source>
</reference>
<dbReference type="AlphaFoldDB" id="A0A1M4VPY8"/>
<feature type="domain" description="XdhC Rossmann" evidence="2">
    <location>
        <begin position="235"/>
        <end position="380"/>
    </location>
</feature>
<dbReference type="OrthoDB" id="9815497at2"/>
<dbReference type="Gene3D" id="3.40.50.720">
    <property type="entry name" value="NAD(P)-binding Rossmann-like Domain"/>
    <property type="match status" value="1"/>
</dbReference>
<evidence type="ECO:0000259" key="2">
    <source>
        <dbReference type="Pfam" id="PF13478"/>
    </source>
</evidence>
<protein>
    <submittedName>
        <fullName evidence="3">Xanthine dehydrogenase accessory factor</fullName>
    </submittedName>
</protein>
<sequence>MREIIDTVLSWQRQGKRFALATVVGTEGSSPRDIGATMAVSEEAEVVGSVSGGCVEGAVVVEALSALGADEVLTRSLGVVASTTTPISCARTLEYGYSDDEAFAVGLTCGGTLHIMVQPNPPNHLEEVAKLLDNKTPFVLATVFAADGTSQDSEYFSEMNQKVRLPEVGAQMLVRGDGTLIGSLGNPDLDRVVSRDAAAFLSLGKSSRRHYGRLGQSRAQEVGVLYDVYASPAKMIIFGAVDFTAALARVAKVLGYEVTVCDARPLFATSERFPFADEVVVSWPDRYLEKVGSALSPRDALCVLTHDPKFDVPAICAAVETEVGYIGAMGSRRTHDERVKRLVAAGVSEHEISSRVHGPIGIDIGARTPEETAISIVAEIIANREGKAVPNLQRSQGRIHKDQ</sequence>
<evidence type="ECO:0000259" key="1">
    <source>
        <dbReference type="Pfam" id="PF02625"/>
    </source>
</evidence>
<evidence type="ECO:0000313" key="3">
    <source>
        <dbReference type="EMBL" id="SHE70998.1"/>
    </source>
</evidence>
<keyword evidence="4" id="KW-1185">Reference proteome</keyword>
<dbReference type="STRING" id="1121881.SAMN02745225_01391"/>
<feature type="domain" description="XdhC- CoxI" evidence="1">
    <location>
        <begin position="167"/>
        <end position="212"/>
    </location>
</feature>
<dbReference type="PANTHER" id="PTHR30388">
    <property type="entry name" value="ALDEHYDE OXIDOREDUCTASE MOLYBDENUM COFACTOR ASSEMBLY PROTEIN"/>
    <property type="match status" value="1"/>
</dbReference>
<dbReference type="InterPro" id="IPR003777">
    <property type="entry name" value="XdhC_CoxI"/>
</dbReference>
<gene>
    <name evidence="3" type="ORF">SAMN02745225_01391</name>
</gene>
<dbReference type="Pfam" id="PF02625">
    <property type="entry name" value="XdhC_CoxI"/>
    <property type="match status" value="2"/>
</dbReference>
<dbReference type="RefSeq" id="WP_072790432.1">
    <property type="nucleotide sequence ID" value="NZ_FQUL01000018.1"/>
</dbReference>
<dbReference type="EMBL" id="FQUL01000018">
    <property type="protein sequence ID" value="SHE70998.1"/>
    <property type="molecule type" value="Genomic_DNA"/>
</dbReference>
<name>A0A1M4VPY8_9ACTN</name>
<proteinExistence type="predicted"/>
<evidence type="ECO:0000313" key="4">
    <source>
        <dbReference type="Proteomes" id="UP000184295"/>
    </source>
</evidence>
<dbReference type="InterPro" id="IPR027051">
    <property type="entry name" value="XdhC_Rossmann_dom"/>
</dbReference>
<feature type="domain" description="XdhC- CoxI" evidence="1">
    <location>
        <begin position="11"/>
        <end position="71"/>
    </location>
</feature>
<dbReference type="InterPro" id="IPR052698">
    <property type="entry name" value="MoCofactor_Util/Proc"/>
</dbReference>
<dbReference type="PANTHER" id="PTHR30388:SF4">
    <property type="entry name" value="MOLYBDENUM COFACTOR INSERTION CHAPERONE PAOD"/>
    <property type="match status" value="1"/>
</dbReference>